<accession>A0A0W1AQG0</accession>
<dbReference type="AlphaFoldDB" id="A0A0W1AQG0"/>
<protein>
    <recommendedName>
        <fullName evidence="3">Protein CR006 P-loop domain-containing protein</fullName>
    </recommendedName>
</protein>
<dbReference type="CDD" id="cd00267">
    <property type="entry name" value="ABC_ATPase"/>
    <property type="match status" value="1"/>
</dbReference>
<dbReference type="RefSeq" id="WP_060626635.1">
    <property type="nucleotide sequence ID" value="NZ_LCZJ02000054.1"/>
</dbReference>
<dbReference type="OrthoDB" id="4770574at2"/>
<dbReference type="Gene3D" id="3.40.50.300">
    <property type="entry name" value="P-loop containing nucleotide triphosphate hydrolases"/>
    <property type="match status" value="1"/>
</dbReference>
<dbReference type="SUPFAM" id="SSF52540">
    <property type="entry name" value="P-loop containing nucleoside triphosphate hydrolases"/>
    <property type="match status" value="1"/>
</dbReference>
<evidence type="ECO:0000313" key="1">
    <source>
        <dbReference type="EMBL" id="KTD83577.1"/>
    </source>
</evidence>
<organism evidence="1 2">
    <name type="scientific">Paenibacillus etheri</name>
    <dbReference type="NCBI Taxonomy" id="1306852"/>
    <lineage>
        <taxon>Bacteria</taxon>
        <taxon>Bacillati</taxon>
        <taxon>Bacillota</taxon>
        <taxon>Bacilli</taxon>
        <taxon>Bacillales</taxon>
        <taxon>Paenibacillaceae</taxon>
        <taxon>Paenibacillus</taxon>
    </lineage>
</organism>
<evidence type="ECO:0000313" key="2">
    <source>
        <dbReference type="Proteomes" id="UP000054709"/>
    </source>
</evidence>
<dbReference type="Proteomes" id="UP000054709">
    <property type="component" value="Unassembled WGS sequence"/>
</dbReference>
<evidence type="ECO:0008006" key="3">
    <source>
        <dbReference type="Google" id="ProtNLM"/>
    </source>
</evidence>
<dbReference type="EMBL" id="LCZJ02000054">
    <property type="protein sequence ID" value="KTD83577.1"/>
    <property type="molecule type" value="Genomic_DNA"/>
</dbReference>
<comment type="caution">
    <text evidence="1">The sequence shown here is derived from an EMBL/GenBank/DDBJ whole genome shotgun (WGS) entry which is preliminary data.</text>
</comment>
<proteinExistence type="predicted"/>
<gene>
    <name evidence="1" type="ORF">UQ64_01670</name>
</gene>
<keyword evidence="2" id="KW-1185">Reference proteome</keyword>
<dbReference type="InterPro" id="IPR027417">
    <property type="entry name" value="P-loop_NTPase"/>
</dbReference>
<reference evidence="1 2" key="1">
    <citation type="journal article" date="2015" name="Int. Biodeterior. Biodegradation">
        <title>Physiological and genetic screening methods for the isolation of methyl tert-butyl ether-degrading bacteria for bioremediation purposes.</title>
        <authorList>
            <person name="Guisado I.M."/>
            <person name="Purswani J."/>
            <person name="Gonzalez Lopez J."/>
            <person name="Pozo C."/>
        </authorList>
    </citation>
    <scope>NUCLEOTIDE SEQUENCE [LARGE SCALE GENOMIC DNA]</scope>
    <source>
        <strain evidence="1 2">SH7</strain>
    </source>
</reference>
<sequence>MDKLTVVMKNCYGIKSLSTTFDFNKKNGYVLYASNGTMKTSFTKTFKQIKAGKSPVEEIFERKSLCEVKKSSGDDILPEEVFVIESYNENYNSEHVSNLLVNKDIQRKYLNVVSEINEKNESFITMLKQYFEPKFNIEDEIIGAFNGNDTDVLKLFKYIKDTYLDETEEVEIDFEKVNYSILFNEKTEKFLKDANNVELLKQYDADYNELMEKTTFYKKGKFSHYNANKINDSLKVNGFFSAEHHLLLRNGETIKSYEELIDIIQKEKTEILKDPKLVKKFEQIDKKLDANEHLRRFRHVIENDQSLISYLVDYDQFKMRAWITILKLNLEQFEILVCEYEKAAIQIKEISQIAAKENENWRKVVDIFTNRFYVPFRVHIKNQEEVVLRNSLPALVFEYHEGGETKVIEKGKLNTLLSGGERRALYLMNIIFEIEALKLAGKNVLVIADDIAESFDYKNKYAIIEYLKENVEHGLFNFLILTHNFDFYRTVSSRILDRNHSLMVMKKTDGIELIKGKYLKNIFNTWKDQLHKNDTILIASIPFIRNIVEYVDSEESDNYLFLTKLLHLVEFGDSKKTKEITIKELEDVINEVWAKEKVISKHRETKSVYNLVMDVCEEIYEKTETIDIILEDKVAISMGIRLLAEDLMMQRIKNEHGNTDEIEKIESNQTGNLLSLYKSLGTSDLGELALLEQVSLMTPENIHLNSFMYEPLIDISMNSLKTLYGSLKLIEIRELVIT</sequence>
<name>A0A0W1AQG0_9BACL</name>